<name>U9TR92_RHIID</name>
<protein>
    <submittedName>
        <fullName evidence="2">Uncharacterized protein</fullName>
    </submittedName>
</protein>
<accession>U9TR92</accession>
<proteinExistence type="predicted"/>
<gene>
    <name evidence="2" type="ORF">GLOINDRAFT_34924</name>
</gene>
<organism evidence="2">
    <name type="scientific">Rhizophagus irregularis (strain DAOM 181602 / DAOM 197198 / MUCL 43194)</name>
    <name type="common">Arbuscular mycorrhizal fungus</name>
    <name type="synonym">Glomus intraradices</name>
    <dbReference type="NCBI Taxonomy" id="747089"/>
    <lineage>
        <taxon>Eukaryota</taxon>
        <taxon>Fungi</taxon>
        <taxon>Fungi incertae sedis</taxon>
        <taxon>Mucoromycota</taxon>
        <taxon>Glomeromycotina</taxon>
        <taxon>Glomeromycetes</taxon>
        <taxon>Glomerales</taxon>
        <taxon>Glomeraceae</taxon>
        <taxon>Rhizophagus</taxon>
    </lineage>
</organism>
<dbReference type="HOGENOM" id="CLU_3033550_0_0_1"/>
<dbReference type="AlphaFoldDB" id="U9TR92"/>
<dbReference type="EMBL" id="KI292389">
    <property type="protein sequence ID" value="ESA05881.1"/>
    <property type="molecule type" value="Genomic_DNA"/>
</dbReference>
<feature type="compositionally biased region" description="Basic and acidic residues" evidence="1">
    <location>
        <begin position="16"/>
        <end position="43"/>
    </location>
</feature>
<evidence type="ECO:0000313" key="2">
    <source>
        <dbReference type="EMBL" id="ESA05881.1"/>
    </source>
</evidence>
<sequence length="55" mass="6136">MTQVTKPASINLTLSEKSDDGNSSLVKDENDNSDKDDNEDIPDKIAKHILEEYTL</sequence>
<feature type="region of interest" description="Disordered" evidence="1">
    <location>
        <begin position="1"/>
        <end position="43"/>
    </location>
</feature>
<evidence type="ECO:0000256" key="1">
    <source>
        <dbReference type="SAM" id="MobiDB-lite"/>
    </source>
</evidence>
<feature type="compositionally biased region" description="Polar residues" evidence="1">
    <location>
        <begin position="1"/>
        <end position="15"/>
    </location>
</feature>
<reference evidence="2" key="1">
    <citation type="submission" date="2013-07" db="EMBL/GenBank/DDBJ databases">
        <title>The genome of an arbuscular mycorrhizal fungus provides insights into the evolution of the oldest plant symbiosis.</title>
        <authorList>
            <consortium name="DOE Joint Genome Institute"/>
            <person name="Tisserant E."/>
            <person name="Malbreil M."/>
            <person name="Kuo A."/>
            <person name="Kohler A."/>
            <person name="Symeonidi A."/>
            <person name="Balestrini R."/>
            <person name="Charron P."/>
            <person name="Duensing N."/>
            <person name="Frei-dit-Frey N."/>
            <person name="Gianinazzi-Pearson V."/>
            <person name="Gilbert B."/>
            <person name="Handa Y."/>
            <person name="Hijri M."/>
            <person name="Kaul R."/>
            <person name="Kawaguchi M."/>
            <person name="Krajinski F."/>
            <person name="Lammers P."/>
            <person name="Lapierre D."/>
            <person name="Masclaux F.G."/>
            <person name="Murat C."/>
            <person name="Morin E."/>
            <person name="Ndikumana S."/>
            <person name="Pagni M."/>
            <person name="Petitpierre D."/>
            <person name="Requena N."/>
            <person name="Rosikiewicz P."/>
            <person name="Riley R."/>
            <person name="Saito K."/>
            <person name="San Clemente H."/>
            <person name="Shapiro H."/>
            <person name="van Tuinen D."/>
            <person name="Becard G."/>
            <person name="Bonfante P."/>
            <person name="Paszkowski U."/>
            <person name="Shachar-Hill Y."/>
            <person name="Young J.P."/>
            <person name="Sanders I.R."/>
            <person name="Henrissat B."/>
            <person name="Rensing S.A."/>
            <person name="Grigoriev I.V."/>
            <person name="Corradi N."/>
            <person name="Roux C."/>
            <person name="Martin F."/>
        </authorList>
    </citation>
    <scope>NUCLEOTIDE SEQUENCE</scope>
    <source>
        <strain evidence="2">DAOM 197198</strain>
    </source>
</reference>